<accession>A0A2A2EFW3</accession>
<keyword evidence="2" id="KW-1185">Reference proteome</keyword>
<comment type="caution">
    <text evidence="1">The sequence shown here is derived from an EMBL/GenBank/DDBJ whole genome shotgun (WGS) entry which is preliminary data.</text>
</comment>
<dbReference type="AlphaFoldDB" id="A0A2A2EFW3"/>
<gene>
    <name evidence="1" type="ORF">B1400_1509</name>
</gene>
<dbReference type="Proteomes" id="UP000217986">
    <property type="component" value="Unassembled WGS sequence"/>
</dbReference>
<dbReference type="RefSeq" id="WP_133064646.1">
    <property type="nucleotide sequence ID" value="NZ_MVOG01000033.1"/>
</dbReference>
<evidence type="ECO:0000313" key="2">
    <source>
        <dbReference type="Proteomes" id="UP000217986"/>
    </source>
</evidence>
<protein>
    <submittedName>
        <fullName evidence="1">Uncharacterized protein</fullName>
    </submittedName>
</protein>
<sequence length="237" mass="26470">MTAGNRIHLSSDLVKYMFESLMEYAPVSFNETHTNTSLEYETHSALLINSRGEVELLSDFRCENFNVDMFAREEAAHVGVVASVLANNSFHPQPPVIFKYRPVASPLIQGALPNLAGFDDGLTATQAWTEQVRFTASLLDQLGLHDGFHSVRMPDERAEARFDLQWDMSCRAPHRGGLILLLRRSTSPPSTMGHRTNQFPAAFGGASSFTFAFHVFASDQLLHHVRSNGWRVYASQV</sequence>
<evidence type="ECO:0000313" key="1">
    <source>
        <dbReference type="EMBL" id="PAU67826.1"/>
    </source>
</evidence>
<proteinExistence type="predicted"/>
<dbReference type="EMBL" id="MVOG01000033">
    <property type="protein sequence ID" value="PAU67826.1"/>
    <property type="molecule type" value="Genomic_DNA"/>
</dbReference>
<reference evidence="1 2" key="1">
    <citation type="journal article" date="2017" name="ISME J.">
        <title>Unveiling bifidobacterial biogeography across the mammalian branch of the tree of life.</title>
        <authorList>
            <person name="Milani C."/>
            <person name="Mangifesta M."/>
            <person name="Mancabelli L."/>
            <person name="Lugli G.A."/>
            <person name="James K."/>
            <person name="Duranti S."/>
            <person name="Turroni F."/>
            <person name="Ferrario C."/>
            <person name="Ossiprandi M.C."/>
            <person name="van Sinderen D."/>
            <person name="Ventura M."/>
        </authorList>
    </citation>
    <scope>NUCLEOTIDE SEQUENCE [LARGE SCALE GENOMIC DNA]</scope>
    <source>
        <strain evidence="1 2">70</strain>
    </source>
</reference>
<organism evidence="1 2">
    <name type="scientific">Bifidobacterium italicum</name>
    <dbReference type="NCBI Taxonomy" id="1960968"/>
    <lineage>
        <taxon>Bacteria</taxon>
        <taxon>Bacillati</taxon>
        <taxon>Actinomycetota</taxon>
        <taxon>Actinomycetes</taxon>
        <taxon>Bifidobacteriales</taxon>
        <taxon>Bifidobacteriaceae</taxon>
        <taxon>Bifidobacterium</taxon>
    </lineage>
</organism>
<name>A0A2A2EFW3_9BIFI</name>